<organism evidence="1 2">
    <name type="scientific">Frankia canadensis</name>
    <dbReference type="NCBI Taxonomy" id="1836972"/>
    <lineage>
        <taxon>Bacteria</taxon>
        <taxon>Bacillati</taxon>
        <taxon>Actinomycetota</taxon>
        <taxon>Actinomycetes</taxon>
        <taxon>Frankiales</taxon>
        <taxon>Frankiaceae</taxon>
        <taxon>Frankia</taxon>
    </lineage>
</organism>
<protein>
    <submittedName>
        <fullName evidence="1">Uncharacterized protein</fullName>
    </submittedName>
</protein>
<evidence type="ECO:0000313" key="1">
    <source>
        <dbReference type="EMBL" id="SNQ47877.1"/>
    </source>
</evidence>
<dbReference type="EMBL" id="FZMO01000119">
    <property type="protein sequence ID" value="SNQ47877.1"/>
    <property type="molecule type" value="Genomic_DNA"/>
</dbReference>
<dbReference type="Proteomes" id="UP000234331">
    <property type="component" value="Unassembled WGS sequence"/>
</dbReference>
<gene>
    <name evidence="1" type="ORF">FRACA_2050015</name>
</gene>
<name>A0A2I2KQD4_9ACTN</name>
<sequence length="234" mass="24907">MDDADLLKQVSQLRDAGRSPKQIARVLGMPPSAVARLVRTVAAQTQAEAGEPAVVGCWVNAGWSRGLTVDPSRGWVDQAPEPDGVGGLVSVLVARRHRWDRVSVCGYLADVYCLGVKNAFGPDVKTELELSRFLPDYFASYPDGWQDAPGDLAADLVFGAVEYARGLGFEPHVDFAPAAGHLGSWAGPSAITFGRDGKPFYISGPYDNPSKVMKTLQSTAGSPPAFNFLTGIEG</sequence>
<keyword evidence="2" id="KW-1185">Reference proteome</keyword>
<proteinExistence type="predicted"/>
<accession>A0A2I2KQD4</accession>
<dbReference type="AlphaFoldDB" id="A0A2I2KQD4"/>
<evidence type="ECO:0000313" key="2">
    <source>
        <dbReference type="Proteomes" id="UP000234331"/>
    </source>
</evidence>
<reference evidence="1 2" key="1">
    <citation type="submission" date="2017-06" db="EMBL/GenBank/DDBJ databases">
        <authorList>
            <person name="Kim H.J."/>
            <person name="Triplett B.A."/>
        </authorList>
    </citation>
    <scope>NUCLEOTIDE SEQUENCE [LARGE SCALE GENOMIC DNA]</scope>
    <source>
        <strain evidence="1">FRACA_ARgP5</strain>
    </source>
</reference>
<dbReference type="RefSeq" id="WP_243407463.1">
    <property type="nucleotide sequence ID" value="NZ_FZMO01000119.1"/>
</dbReference>